<dbReference type="Gene3D" id="1.10.630.10">
    <property type="entry name" value="Cytochrome P450"/>
    <property type="match status" value="2"/>
</dbReference>
<evidence type="ECO:0000313" key="4">
    <source>
        <dbReference type="Proteomes" id="UP001318040"/>
    </source>
</evidence>
<dbReference type="SUPFAM" id="SSF48264">
    <property type="entry name" value="Cytochrome P450"/>
    <property type="match status" value="1"/>
</dbReference>
<dbReference type="GO" id="GO:0006805">
    <property type="term" value="P:xenobiotic metabolic process"/>
    <property type="evidence" value="ECO:0007669"/>
    <property type="project" value="TreeGrafter"/>
</dbReference>
<dbReference type="GeneID" id="116941472"/>
<dbReference type="GO" id="GO:0006082">
    <property type="term" value="P:organic acid metabolic process"/>
    <property type="evidence" value="ECO:0007669"/>
    <property type="project" value="TreeGrafter"/>
</dbReference>
<dbReference type="GO" id="GO:0016712">
    <property type="term" value="F:oxidoreductase activity, acting on paired donors, with incorporation or reduction of molecular oxygen, reduced flavin or flavoprotein as one donor, and incorporation of one atom of oxygen"/>
    <property type="evidence" value="ECO:0007669"/>
    <property type="project" value="TreeGrafter"/>
</dbReference>
<dbReference type="PANTHER" id="PTHR24300:SF375">
    <property type="entry name" value="CYTOCHROME P450 FAMILY"/>
    <property type="match status" value="1"/>
</dbReference>
<keyword evidence="2" id="KW-0479">Metal-binding</keyword>
<dbReference type="InterPro" id="IPR036396">
    <property type="entry name" value="Cyt_P450_sf"/>
</dbReference>
<organism evidence="4 5">
    <name type="scientific">Petromyzon marinus</name>
    <name type="common">Sea lamprey</name>
    <dbReference type="NCBI Taxonomy" id="7757"/>
    <lineage>
        <taxon>Eukaryota</taxon>
        <taxon>Metazoa</taxon>
        <taxon>Chordata</taxon>
        <taxon>Craniata</taxon>
        <taxon>Vertebrata</taxon>
        <taxon>Cyclostomata</taxon>
        <taxon>Hyperoartia</taxon>
        <taxon>Petromyzontiformes</taxon>
        <taxon>Petromyzontidae</taxon>
        <taxon>Petromyzon</taxon>
    </lineage>
</organism>
<dbReference type="InterPro" id="IPR050182">
    <property type="entry name" value="Cytochrome_P450_fam2"/>
</dbReference>
<proteinExistence type="inferred from homology"/>
<keyword evidence="4" id="KW-1185">Reference proteome</keyword>
<dbReference type="GO" id="GO:0005737">
    <property type="term" value="C:cytoplasm"/>
    <property type="evidence" value="ECO:0007669"/>
    <property type="project" value="TreeGrafter"/>
</dbReference>
<dbReference type="RefSeq" id="XP_032808476.1">
    <property type="nucleotide sequence ID" value="XM_032952585.1"/>
</dbReference>
<reference evidence="5" key="1">
    <citation type="submission" date="2025-08" db="UniProtKB">
        <authorList>
            <consortium name="RefSeq"/>
        </authorList>
    </citation>
    <scope>IDENTIFICATION</scope>
    <source>
        <tissue evidence="5">Sperm</tissue>
    </source>
</reference>
<dbReference type="AlphaFoldDB" id="A0AAJ7WSG6"/>
<dbReference type="Pfam" id="PF00067">
    <property type="entry name" value="p450"/>
    <property type="match status" value="2"/>
</dbReference>
<dbReference type="KEGG" id="pmrn:116941472"/>
<dbReference type="InterPro" id="IPR001128">
    <property type="entry name" value="Cyt_P450"/>
</dbReference>
<protein>
    <submittedName>
        <fullName evidence="5">Cytochrome P450 2D11-like</fullName>
    </submittedName>
</protein>
<dbReference type="GO" id="GO:0020037">
    <property type="term" value="F:heme binding"/>
    <property type="evidence" value="ECO:0007669"/>
    <property type="project" value="InterPro"/>
</dbReference>
<evidence type="ECO:0000256" key="1">
    <source>
        <dbReference type="ARBA" id="ARBA00010617"/>
    </source>
</evidence>
<gene>
    <name evidence="5" type="primary">LOC116941472</name>
</gene>
<dbReference type="GO" id="GO:0005506">
    <property type="term" value="F:iron ion binding"/>
    <property type="evidence" value="ECO:0007669"/>
    <property type="project" value="InterPro"/>
</dbReference>
<name>A0AAJ7WSG6_PETMA</name>
<keyword evidence="3" id="KW-0408">Iron</keyword>
<sequence>MLGSTPVVLVSGYQAVKEVLVNRSHQFSDLPITPLFTKVTHKVGISLAPYGDSWKQQRRFALSTLCHFGFGKATIADKILTEARYQIETFRPETSALTLIVSELFTDGIGTTSTTSCWGLLFMVMHPDIQTRCYEIERVVGSEQLPRMGDRRSLPYVDAMIHEIQRFGNICPLGIIRTTRCAVPTTFSPCNSKPNVCSV</sequence>
<dbReference type="PANTHER" id="PTHR24300">
    <property type="entry name" value="CYTOCHROME P450 508A4-RELATED"/>
    <property type="match status" value="1"/>
</dbReference>
<evidence type="ECO:0000256" key="2">
    <source>
        <dbReference type="ARBA" id="ARBA00022723"/>
    </source>
</evidence>
<dbReference type="Proteomes" id="UP001318040">
    <property type="component" value="Chromosome 1"/>
</dbReference>
<accession>A0AAJ7WSG6</accession>
<evidence type="ECO:0000313" key="5">
    <source>
        <dbReference type="RefSeq" id="XP_032808476.1"/>
    </source>
</evidence>
<comment type="similarity">
    <text evidence="1">Belongs to the cytochrome P450 family.</text>
</comment>
<evidence type="ECO:0000256" key="3">
    <source>
        <dbReference type="ARBA" id="ARBA00023004"/>
    </source>
</evidence>